<dbReference type="OrthoDB" id="9797687at2"/>
<dbReference type="STRING" id="270351.Maq22A_c26875"/>
<dbReference type="AlphaFoldDB" id="A0A0C6FS05"/>
<dbReference type="Proteomes" id="UP000061432">
    <property type="component" value="Chromosome"/>
</dbReference>
<dbReference type="PATRIC" id="fig|270351.10.peg.5151"/>
<dbReference type="CDD" id="cd01043">
    <property type="entry name" value="DPS"/>
    <property type="match status" value="1"/>
</dbReference>
<sequence length="184" mass="19888">MADSKGKAGEPRQHRTRNDTDSNAKRVSIETLNARLADGIDLALNIKQAHWNLKGPQFIGIHEMLDGFRTEIDDLNDKVAERAVQLGATALGTASVVAASSKLAPYPTDVYAIADHLSALIDRYAAYANAVRENIDQTDEAGDAGTADLFTEVSRAVDKQLWFLEAHVQEPTGAMRDGDGKGAR</sequence>
<gene>
    <name evidence="5" type="primary">dps</name>
    <name evidence="5" type="ORF">Maq22A_c26875</name>
</gene>
<organism evidence="5 6">
    <name type="scientific">Methylobacterium aquaticum</name>
    <dbReference type="NCBI Taxonomy" id="270351"/>
    <lineage>
        <taxon>Bacteria</taxon>
        <taxon>Pseudomonadati</taxon>
        <taxon>Pseudomonadota</taxon>
        <taxon>Alphaproteobacteria</taxon>
        <taxon>Hyphomicrobiales</taxon>
        <taxon>Methylobacteriaceae</taxon>
        <taxon>Methylobacterium</taxon>
    </lineage>
</organism>
<dbReference type="KEGG" id="maqu:Maq22A_c26875"/>
<dbReference type="InterPro" id="IPR008331">
    <property type="entry name" value="Ferritin_DPS_dom"/>
</dbReference>
<evidence type="ECO:0000256" key="1">
    <source>
        <dbReference type="ARBA" id="ARBA00009497"/>
    </source>
</evidence>
<dbReference type="PANTHER" id="PTHR42932">
    <property type="entry name" value="GENERAL STRESS PROTEIN 20U"/>
    <property type="match status" value="1"/>
</dbReference>
<feature type="domain" description="Ferritin/DPS" evidence="4">
    <location>
        <begin position="29"/>
        <end position="170"/>
    </location>
</feature>
<dbReference type="RefSeq" id="WP_060849014.1">
    <property type="nucleotide sequence ID" value="NZ_AP014704.1"/>
</dbReference>
<name>A0A0C6FS05_9HYPH</name>
<dbReference type="NCBIfam" id="NF006975">
    <property type="entry name" value="PRK09448.1"/>
    <property type="match status" value="1"/>
</dbReference>
<dbReference type="GO" id="GO:0003677">
    <property type="term" value="F:DNA binding"/>
    <property type="evidence" value="ECO:0007669"/>
    <property type="project" value="UniProtKB-KW"/>
</dbReference>
<dbReference type="SUPFAM" id="SSF47240">
    <property type="entry name" value="Ferritin-like"/>
    <property type="match status" value="1"/>
</dbReference>
<evidence type="ECO:0000256" key="3">
    <source>
        <dbReference type="SAM" id="MobiDB-lite"/>
    </source>
</evidence>
<evidence type="ECO:0000313" key="6">
    <source>
        <dbReference type="Proteomes" id="UP000061432"/>
    </source>
</evidence>
<evidence type="ECO:0000256" key="2">
    <source>
        <dbReference type="RuleBase" id="RU003875"/>
    </source>
</evidence>
<reference evidence="6" key="2">
    <citation type="submission" date="2015-01" db="EMBL/GenBank/DDBJ databases">
        <title>Complete genome sequence of Methylobacterium aquaticum strain 22A.</title>
        <authorList>
            <person name="Tani A."/>
            <person name="Ogura Y."/>
            <person name="Hayashi T."/>
        </authorList>
    </citation>
    <scope>NUCLEOTIDE SEQUENCE [LARGE SCALE GENOMIC DNA]</scope>
    <source>
        <strain evidence="6">MA-22A</strain>
    </source>
</reference>
<dbReference type="GO" id="GO:0008199">
    <property type="term" value="F:ferric iron binding"/>
    <property type="evidence" value="ECO:0007669"/>
    <property type="project" value="InterPro"/>
</dbReference>
<dbReference type="EMBL" id="AP014704">
    <property type="protein sequence ID" value="BAQ48229.1"/>
    <property type="molecule type" value="Genomic_DNA"/>
</dbReference>
<dbReference type="Pfam" id="PF00210">
    <property type="entry name" value="Ferritin"/>
    <property type="match status" value="1"/>
</dbReference>
<evidence type="ECO:0000313" key="5">
    <source>
        <dbReference type="EMBL" id="BAQ48229.1"/>
    </source>
</evidence>
<dbReference type="Gene3D" id="1.20.1260.10">
    <property type="match status" value="1"/>
</dbReference>
<dbReference type="PANTHER" id="PTHR42932:SF3">
    <property type="entry name" value="DNA PROTECTION DURING STARVATION PROTEIN"/>
    <property type="match status" value="1"/>
</dbReference>
<dbReference type="PRINTS" id="PR01346">
    <property type="entry name" value="HELNAPAPROT"/>
</dbReference>
<accession>A0A0C6FS05</accession>
<keyword evidence="5" id="KW-0238">DNA-binding</keyword>
<feature type="region of interest" description="Disordered" evidence="3">
    <location>
        <begin position="1"/>
        <end position="25"/>
    </location>
</feature>
<dbReference type="InterPro" id="IPR002177">
    <property type="entry name" value="DPS_DNA-bd"/>
</dbReference>
<reference evidence="5 6" key="1">
    <citation type="journal article" date="2015" name="Genome Announc.">
        <title>Complete Genome Sequence of Methylobacterium aquaticum Strain 22A, Isolated from Racomitrium japonicum Moss.</title>
        <authorList>
            <person name="Tani A."/>
            <person name="Ogura Y."/>
            <person name="Hayashi T."/>
            <person name="Kimbara K."/>
        </authorList>
    </citation>
    <scope>NUCLEOTIDE SEQUENCE [LARGE SCALE GENOMIC DNA]</scope>
    <source>
        <strain evidence="5 6">MA-22A</strain>
    </source>
</reference>
<dbReference type="InterPro" id="IPR009078">
    <property type="entry name" value="Ferritin-like_SF"/>
</dbReference>
<protein>
    <submittedName>
        <fullName evidence="5">DNA-binding protein</fullName>
    </submittedName>
</protein>
<dbReference type="PIRSF" id="PIRSF005900">
    <property type="entry name" value="Dps"/>
    <property type="match status" value="1"/>
</dbReference>
<proteinExistence type="inferred from homology"/>
<evidence type="ECO:0000259" key="4">
    <source>
        <dbReference type="Pfam" id="PF00210"/>
    </source>
</evidence>
<comment type="similarity">
    <text evidence="1 2">Belongs to the Dps family.</text>
</comment>
<dbReference type="InterPro" id="IPR012347">
    <property type="entry name" value="Ferritin-like"/>
</dbReference>